<gene>
    <name evidence="6" type="ORF">WQQ_37910</name>
</gene>
<organism evidence="6 7">
    <name type="scientific">Hydrocarboniphaga effusa AP103</name>
    <dbReference type="NCBI Taxonomy" id="1172194"/>
    <lineage>
        <taxon>Bacteria</taxon>
        <taxon>Pseudomonadati</taxon>
        <taxon>Pseudomonadota</taxon>
        <taxon>Gammaproteobacteria</taxon>
        <taxon>Nevskiales</taxon>
        <taxon>Nevskiaceae</taxon>
        <taxon>Hydrocarboniphaga</taxon>
    </lineage>
</organism>
<comment type="subcellular location">
    <subcellularLocation>
        <location evidence="1">Cytoplasm</location>
    </subcellularLocation>
</comment>
<keyword evidence="7" id="KW-1185">Reference proteome</keyword>
<evidence type="ECO:0000256" key="1">
    <source>
        <dbReference type="ARBA" id="ARBA00004496"/>
    </source>
</evidence>
<comment type="caution">
    <text evidence="6">The sequence shown here is derived from an EMBL/GenBank/DDBJ whole genome shotgun (WGS) entry which is preliminary data.</text>
</comment>
<feature type="domain" description="UspA" evidence="5">
    <location>
        <begin position="4"/>
        <end position="145"/>
    </location>
</feature>
<dbReference type="OrthoDB" id="239260at2"/>
<dbReference type="Pfam" id="PF00582">
    <property type="entry name" value="Usp"/>
    <property type="match status" value="2"/>
</dbReference>
<reference evidence="6 7" key="1">
    <citation type="journal article" date="2012" name="J. Bacteriol.">
        <title>Genome Sequence of n-Alkane-Degrading Hydrocarboniphaga effusa Strain AP103T (ATCC BAA-332T).</title>
        <authorList>
            <person name="Chang H.K."/>
            <person name="Zylstra G.J."/>
            <person name="Chae J.C."/>
        </authorList>
    </citation>
    <scope>NUCLEOTIDE SEQUENCE [LARGE SCALE GENOMIC DNA]</scope>
    <source>
        <strain evidence="6 7">AP103</strain>
    </source>
</reference>
<dbReference type="RefSeq" id="WP_007186726.1">
    <property type="nucleotide sequence ID" value="NZ_AKGD01000003.1"/>
</dbReference>
<sequence length="300" mass="33068">MSQYRRILLIADPAMKRTPAFERAVWLARTCGAALHIALFDRNSVIKGAALIDRDAAVEARRIWMLEREHWLRVETATLQAGGVVVTSEVVWARPVADDILNVAADQQADLVVKDVHLEGVLQRVLLTPLDWQLLRQCAVPLMLVNSLGHALPRRIVAAVDASHDYKAGDLNDRVIQEALRLAIPCDAELHLIYAFSGPQQLIDPNGAGVGSIGQLERILLPTHQKNFAAIADAHSVPADRRHFLRGTPVQVISDFARRQHSDVIVIGSVRHNFIDRLILGTTAEALLDKAPCNLLAVKP</sequence>
<name>I8HYP7_9GAMM</name>
<evidence type="ECO:0000313" key="7">
    <source>
        <dbReference type="Proteomes" id="UP000003704"/>
    </source>
</evidence>
<evidence type="ECO:0000259" key="5">
    <source>
        <dbReference type="Pfam" id="PF00582"/>
    </source>
</evidence>
<evidence type="ECO:0000256" key="2">
    <source>
        <dbReference type="ARBA" id="ARBA00008791"/>
    </source>
</evidence>
<accession>I8HYP7</accession>
<protein>
    <recommendedName>
        <fullName evidence="5">UspA domain-containing protein</fullName>
    </recommendedName>
</protein>
<evidence type="ECO:0000313" key="6">
    <source>
        <dbReference type="EMBL" id="EIT68596.1"/>
    </source>
</evidence>
<dbReference type="GO" id="GO:0005737">
    <property type="term" value="C:cytoplasm"/>
    <property type="evidence" value="ECO:0007669"/>
    <property type="project" value="UniProtKB-SubCell"/>
</dbReference>
<comment type="function">
    <text evidence="4">Required for resistance to DNA-damaging agents.</text>
</comment>
<dbReference type="Proteomes" id="UP000003704">
    <property type="component" value="Unassembled WGS sequence"/>
</dbReference>
<evidence type="ECO:0000256" key="3">
    <source>
        <dbReference type="ARBA" id="ARBA00022490"/>
    </source>
</evidence>
<dbReference type="EMBL" id="AKGD01000003">
    <property type="protein sequence ID" value="EIT68596.1"/>
    <property type="molecule type" value="Genomic_DNA"/>
</dbReference>
<comment type="similarity">
    <text evidence="2">Belongs to the universal stress protein A family.</text>
</comment>
<dbReference type="InterPro" id="IPR006016">
    <property type="entry name" value="UspA"/>
</dbReference>
<dbReference type="STRING" id="1172194.WQQ_37910"/>
<keyword evidence="3" id="KW-0963">Cytoplasm</keyword>
<dbReference type="Gene3D" id="3.40.50.12370">
    <property type="match status" value="1"/>
</dbReference>
<proteinExistence type="inferred from homology"/>
<dbReference type="SUPFAM" id="SSF52402">
    <property type="entry name" value="Adenine nucleotide alpha hydrolases-like"/>
    <property type="match status" value="2"/>
</dbReference>
<dbReference type="AlphaFoldDB" id="I8HYP7"/>
<dbReference type="PANTHER" id="PTHR47892">
    <property type="entry name" value="UNIVERSAL STRESS PROTEIN E"/>
    <property type="match status" value="1"/>
</dbReference>
<dbReference type="PANTHER" id="PTHR47892:SF1">
    <property type="entry name" value="UNIVERSAL STRESS PROTEIN E"/>
    <property type="match status" value="1"/>
</dbReference>
<feature type="domain" description="UspA" evidence="5">
    <location>
        <begin position="154"/>
        <end position="299"/>
    </location>
</feature>
<evidence type="ECO:0000256" key="4">
    <source>
        <dbReference type="ARBA" id="ARBA00037131"/>
    </source>
</evidence>